<gene>
    <name evidence="1" type="ORF">H6G03_12360</name>
</gene>
<reference evidence="1" key="2">
    <citation type="submission" date="2020-08" db="EMBL/GenBank/DDBJ databases">
        <authorList>
            <person name="Chen M."/>
            <person name="Teng W."/>
            <person name="Zhao L."/>
            <person name="Hu C."/>
            <person name="Zhou Y."/>
            <person name="Han B."/>
            <person name="Song L."/>
            <person name="Shu W."/>
        </authorList>
    </citation>
    <scope>NUCLEOTIDE SEQUENCE</scope>
    <source>
        <strain evidence="1">FACHB-1375</strain>
    </source>
</reference>
<comment type="caution">
    <text evidence="1">The sequence shown here is derived from an EMBL/GenBank/DDBJ whole genome shotgun (WGS) entry which is preliminary data.</text>
</comment>
<evidence type="ECO:0000313" key="1">
    <source>
        <dbReference type="EMBL" id="MBD2181889.1"/>
    </source>
</evidence>
<dbReference type="InterPro" id="IPR019238">
    <property type="entry name" value="AbiEi_2"/>
</dbReference>
<evidence type="ECO:0000313" key="2">
    <source>
        <dbReference type="Proteomes" id="UP000641646"/>
    </source>
</evidence>
<organism evidence="1 2">
    <name type="scientific">Aerosakkonema funiforme FACHB-1375</name>
    <dbReference type="NCBI Taxonomy" id="2949571"/>
    <lineage>
        <taxon>Bacteria</taxon>
        <taxon>Bacillati</taxon>
        <taxon>Cyanobacteriota</taxon>
        <taxon>Cyanophyceae</taxon>
        <taxon>Oscillatoriophycideae</taxon>
        <taxon>Aerosakkonematales</taxon>
        <taxon>Aerosakkonemataceae</taxon>
        <taxon>Aerosakkonema</taxon>
    </lineage>
</organism>
<evidence type="ECO:0008006" key="3">
    <source>
        <dbReference type="Google" id="ProtNLM"/>
    </source>
</evidence>
<keyword evidence="2" id="KW-1185">Reference proteome</keyword>
<accession>A0A926VFX2</accession>
<dbReference type="AlphaFoldDB" id="A0A926VFX2"/>
<dbReference type="RefSeq" id="WP_190464697.1">
    <property type="nucleotide sequence ID" value="NZ_JACJPW010000027.1"/>
</dbReference>
<name>A0A926VFX2_9CYAN</name>
<dbReference type="EMBL" id="JACJPW010000027">
    <property type="protein sequence ID" value="MBD2181889.1"/>
    <property type="molecule type" value="Genomic_DNA"/>
</dbReference>
<protein>
    <recommendedName>
        <fullName evidence="3">Transcriptional regulator</fullName>
    </recommendedName>
</protein>
<dbReference type="Proteomes" id="UP000641646">
    <property type="component" value="Unassembled WGS sequence"/>
</dbReference>
<dbReference type="Pfam" id="PF09952">
    <property type="entry name" value="AbiEi_2"/>
    <property type="match status" value="1"/>
</dbReference>
<proteinExistence type="predicted"/>
<sequence>MKIPNLEQEAFAALRACLQEIPFVQVELLEKESEKEQKSPEFQATLKLPTHDVPLVVDVKPNGQPLQARSSANKLFRSVGAIPGAYGVFIAPYISPRSAEICTQEDIGYVDLAGNCRLCFGQVYIQKEGKPNPFNEKRDLRSLYSPKAERILRVLLNSPQKAWKVQDLSVEAAVSLGQVSNIKKLLASRELIKTSPDGFWLREPCLLLSDFRQHYDYRRHQVFDFYSLKSVGEIEATLAQTCSDAGIRYALTGFSGAARYAPVVRYQRVMAYVADGVEKLALKLNLKAVNSGANVSLLQPYDEGVFYQAQDIDGTQVVSPIQLYLDLYQMRGRGEEAAQALLEQVIMPQW</sequence>
<reference evidence="1" key="1">
    <citation type="journal article" date="2015" name="ISME J.">
        <title>Draft Genome Sequence of Streptomyces incarnatus NRRL8089, which Produces the Nucleoside Antibiotic Sinefungin.</title>
        <authorList>
            <person name="Oshima K."/>
            <person name="Hattori M."/>
            <person name="Shimizu H."/>
            <person name="Fukuda K."/>
            <person name="Nemoto M."/>
            <person name="Inagaki K."/>
            <person name="Tamura T."/>
        </authorList>
    </citation>
    <scope>NUCLEOTIDE SEQUENCE</scope>
    <source>
        <strain evidence="1">FACHB-1375</strain>
    </source>
</reference>